<keyword evidence="1" id="KW-0732">Signal</keyword>
<accession>A0A562TL76</accession>
<sequence length="142" mass="16013">MKKLTLIILLVASTAVCRAQNTTAADQQAMAMLKNFYTAYMTEVAVGNSHNFVKKLTTIQKKYCTPALVEQIPALIERTDCDPFLKAQDSNVENIKSLSFKKDARAVNLFIVSYTDIYRHNKTTIKLTVVKQKDNFKIASVF</sequence>
<comment type="caution">
    <text evidence="2">The sequence shown here is derived from an EMBL/GenBank/DDBJ whole genome shotgun (WGS) entry which is preliminary data.</text>
</comment>
<name>A0A562TL76_9SPHI</name>
<dbReference type="EMBL" id="VLLI01000022">
    <property type="protein sequence ID" value="TWI94034.1"/>
    <property type="molecule type" value="Genomic_DNA"/>
</dbReference>
<evidence type="ECO:0000313" key="2">
    <source>
        <dbReference type="EMBL" id="TWI94034.1"/>
    </source>
</evidence>
<dbReference type="OrthoDB" id="665409at2"/>
<dbReference type="AlphaFoldDB" id="A0A562TL76"/>
<gene>
    <name evidence="2" type="ORF">JN11_04851</name>
</gene>
<dbReference type="RefSeq" id="WP_144916756.1">
    <property type="nucleotide sequence ID" value="NZ_VLLI01000022.1"/>
</dbReference>
<keyword evidence="3" id="KW-1185">Reference proteome</keyword>
<evidence type="ECO:0008006" key="4">
    <source>
        <dbReference type="Google" id="ProtNLM"/>
    </source>
</evidence>
<evidence type="ECO:0000313" key="3">
    <source>
        <dbReference type="Proteomes" id="UP000317010"/>
    </source>
</evidence>
<proteinExistence type="predicted"/>
<dbReference type="Gene3D" id="3.10.450.50">
    <property type="match status" value="1"/>
</dbReference>
<dbReference type="Proteomes" id="UP000317010">
    <property type="component" value="Unassembled WGS sequence"/>
</dbReference>
<reference evidence="2 3" key="1">
    <citation type="submission" date="2019-07" db="EMBL/GenBank/DDBJ databases">
        <title>Genomic Encyclopedia of Archaeal and Bacterial Type Strains, Phase II (KMG-II): from individual species to whole genera.</title>
        <authorList>
            <person name="Goeker M."/>
        </authorList>
    </citation>
    <scope>NUCLEOTIDE SEQUENCE [LARGE SCALE GENOMIC DNA]</scope>
    <source>
        <strain evidence="2 3">ATCC BAA-1854</strain>
    </source>
</reference>
<protein>
    <recommendedName>
        <fullName evidence="4">DUF3828 domain-containing protein</fullName>
    </recommendedName>
</protein>
<feature type="signal peptide" evidence="1">
    <location>
        <begin position="1"/>
        <end position="19"/>
    </location>
</feature>
<feature type="chain" id="PRO_5022219399" description="DUF3828 domain-containing protein" evidence="1">
    <location>
        <begin position="20"/>
        <end position="142"/>
    </location>
</feature>
<organism evidence="2 3">
    <name type="scientific">Mucilaginibacter frigoritolerans</name>
    <dbReference type="NCBI Taxonomy" id="652788"/>
    <lineage>
        <taxon>Bacteria</taxon>
        <taxon>Pseudomonadati</taxon>
        <taxon>Bacteroidota</taxon>
        <taxon>Sphingobacteriia</taxon>
        <taxon>Sphingobacteriales</taxon>
        <taxon>Sphingobacteriaceae</taxon>
        <taxon>Mucilaginibacter</taxon>
    </lineage>
</organism>
<evidence type="ECO:0000256" key="1">
    <source>
        <dbReference type="SAM" id="SignalP"/>
    </source>
</evidence>